<dbReference type="Ensembl" id="ENSAOWT00000002636.1">
    <property type="protein sequence ID" value="ENSAOWP00000002301.1"/>
    <property type="gene ID" value="ENSAOWG00000001653.1"/>
</dbReference>
<dbReference type="PROSITE" id="PS50055">
    <property type="entry name" value="TYR_PHOSPHATASE_PTP"/>
    <property type="match status" value="2"/>
</dbReference>
<dbReference type="PANTHER" id="PTHR19134">
    <property type="entry name" value="RECEPTOR-TYPE TYROSINE-PROTEIN PHOSPHATASE"/>
    <property type="match status" value="1"/>
</dbReference>
<feature type="compositionally biased region" description="Polar residues" evidence="13">
    <location>
        <begin position="807"/>
        <end position="817"/>
    </location>
</feature>
<evidence type="ECO:0000259" key="16">
    <source>
        <dbReference type="PROSITE" id="PS50056"/>
    </source>
</evidence>
<dbReference type="InterPro" id="IPR016130">
    <property type="entry name" value="Tyr_Pase_AS"/>
</dbReference>
<dbReference type="SMART" id="SM00404">
    <property type="entry name" value="PTPc_motif"/>
    <property type="match status" value="2"/>
</dbReference>
<organism evidence="17 18">
    <name type="scientific">Apteryx owenii</name>
    <name type="common">Little spotted kiwi</name>
    <dbReference type="NCBI Taxonomy" id="8824"/>
    <lineage>
        <taxon>Eukaryota</taxon>
        <taxon>Metazoa</taxon>
        <taxon>Chordata</taxon>
        <taxon>Craniata</taxon>
        <taxon>Vertebrata</taxon>
        <taxon>Euteleostomi</taxon>
        <taxon>Archelosauria</taxon>
        <taxon>Archosauria</taxon>
        <taxon>Dinosauria</taxon>
        <taxon>Saurischia</taxon>
        <taxon>Theropoda</taxon>
        <taxon>Coelurosauria</taxon>
        <taxon>Aves</taxon>
        <taxon>Palaeognathae</taxon>
        <taxon>Apterygiformes</taxon>
        <taxon>Apterygidae</taxon>
        <taxon>Apteryx</taxon>
    </lineage>
</organism>
<dbReference type="SMART" id="SM00194">
    <property type="entry name" value="PTPc"/>
    <property type="match status" value="2"/>
</dbReference>
<evidence type="ECO:0000256" key="3">
    <source>
        <dbReference type="ARBA" id="ARBA00013064"/>
    </source>
</evidence>
<evidence type="ECO:0000256" key="11">
    <source>
        <dbReference type="ARBA" id="ARBA00023157"/>
    </source>
</evidence>
<name>A0A8B9NVM5_APTOW</name>
<dbReference type="GO" id="GO:0004725">
    <property type="term" value="F:protein tyrosine phosphatase activity"/>
    <property type="evidence" value="ECO:0007669"/>
    <property type="project" value="UniProtKB-EC"/>
</dbReference>
<evidence type="ECO:0000313" key="17">
    <source>
        <dbReference type="Ensembl" id="ENSAOWP00000002301.1"/>
    </source>
</evidence>
<evidence type="ECO:0000256" key="8">
    <source>
        <dbReference type="ARBA" id="ARBA00022912"/>
    </source>
</evidence>
<keyword evidence="6" id="KW-0677">Repeat</keyword>
<evidence type="ECO:0000256" key="4">
    <source>
        <dbReference type="ARBA" id="ARBA00022692"/>
    </source>
</evidence>
<keyword evidence="10 14" id="KW-0472">Membrane</keyword>
<dbReference type="InterPro" id="IPR029021">
    <property type="entry name" value="Prot-tyrosine_phosphatase-like"/>
</dbReference>
<evidence type="ECO:0000256" key="7">
    <source>
        <dbReference type="ARBA" id="ARBA00022801"/>
    </source>
</evidence>
<evidence type="ECO:0000256" key="14">
    <source>
        <dbReference type="SAM" id="Phobius"/>
    </source>
</evidence>
<comment type="similarity">
    <text evidence="2">Belongs to the protein-tyrosine phosphatase family. Receptor class 5 subfamily.</text>
</comment>
<dbReference type="AlphaFoldDB" id="A0A8B9NVM5"/>
<dbReference type="InterPro" id="IPR003595">
    <property type="entry name" value="Tyr_Pase_cat"/>
</dbReference>
<reference evidence="17" key="2">
    <citation type="submission" date="2025-09" db="UniProtKB">
        <authorList>
            <consortium name="Ensembl"/>
        </authorList>
    </citation>
    <scope>IDENTIFICATION</scope>
</reference>
<keyword evidence="7" id="KW-0378">Hydrolase</keyword>
<feature type="domain" description="Tyrosine specific protein phosphatases" evidence="16">
    <location>
        <begin position="716"/>
        <end position="790"/>
    </location>
</feature>
<keyword evidence="5" id="KW-0732">Signal</keyword>
<dbReference type="EC" id="3.1.3.48" evidence="3"/>
<keyword evidence="4 14" id="KW-0812">Transmembrane</keyword>
<evidence type="ECO:0000313" key="18">
    <source>
        <dbReference type="Proteomes" id="UP000694424"/>
    </source>
</evidence>
<feature type="domain" description="Tyrosine-protein phosphatase" evidence="15">
    <location>
        <begin position="241"/>
        <end position="509"/>
    </location>
</feature>
<feature type="domain" description="Tyrosine specific protein phosphatases" evidence="16">
    <location>
        <begin position="426"/>
        <end position="500"/>
    </location>
</feature>
<dbReference type="SUPFAM" id="SSF52799">
    <property type="entry name" value="(Phosphotyrosine protein) phosphatases II"/>
    <property type="match status" value="2"/>
</dbReference>
<proteinExistence type="inferred from homology"/>
<sequence>MHDVLSQGFIKYVSEGVAPSSSDKPPKHTYSTDGNLWFHNATDLTAQSTGTSDSRQLSQTSYTDAYVEGLKPATIPYSSGPVVSQDTSDVDLELPHYSTFAFSSAELSPHSLSSSSGEYDSASAASEVLSQTTQPVYNEASNSSHESRIGLAESLESEKKTVIPLVVVSALTFICLVILVGILIYWRKCFQTAHFYLEDNTSPRVISVPPAPIFPVSDDVGAIPVKHFPKHVADLHASNGFSEEFEEIQSCTVDLGITSDSSNHPDNKNKNRYINIVAYDHTRVKLAQLAEKDGKLTDYINANYVDGYNKPKAYIAAQGPLKSTAEDFWRMIWEHNVEVIVMITNLVEKGRRKCDQYWPVEGSEEYGNFLVTQKSVHVLAYYTVRNFTIRNTKVKKGSQKGRSSGRVVTQYHYTQWPDMGVPEYTLPVLTFVRKASHAKRHAVGPVVVHCSAGVGRTGTYIVLDSMLQQIQHEGTVNIFGFLKHIRTQRNYLVQTEEQYIFIHDALVEAILSKETEVLETHIHAYVNSLLIPGPTGKTRLEKQFKLLSQSNIQQCDYSTALKQCNREKNRTSSIIPVERSRVGISSLSGEGTDYINASYIMGYYQSNEFIITQHPLLHTIKDFWRMIWDHNAQVIVMLPDSQNMAEDEFVYWPNKDEPINCESFKVTMIAEEHKCLSNEEKLIIQDFILEATQDDYVLEVRHFQCPKWPNPDSPISKTFELISIIKEETSNRDGPIIVHDEHGGVTAGTFCALTTLLHQLENENSVDVYQVAKMINLMRPGVFTDVEQYQFLYKAILSLVSTRQEENPSASMDSNGSALPDGNAAESLESLV</sequence>
<reference evidence="17" key="1">
    <citation type="submission" date="2025-08" db="UniProtKB">
        <authorList>
            <consortium name="Ensembl"/>
        </authorList>
    </citation>
    <scope>IDENTIFICATION</scope>
</reference>
<keyword evidence="9 14" id="KW-1133">Transmembrane helix</keyword>
<evidence type="ECO:0000256" key="2">
    <source>
        <dbReference type="ARBA" id="ARBA00006246"/>
    </source>
</evidence>
<dbReference type="GO" id="GO:0005886">
    <property type="term" value="C:plasma membrane"/>
    <property type="evidence" value="ECO:0007669"/>
    <property type="project" value="UniProtKB-ARBA"/>
</dbReference>
<feature type="domain" description="Tyrosine-protein phosphatase" evidence="15">
    <location>
        <begin position="540"/>
        <end position="799"/>
    </location>
</feature>
<dbReference type="CDD" id="cd17669">
    <property type="entry name" value="R-PTP-Z-2"/>
    <property type="match status" value="1"/>
</dbReference>
<keyword evidence="18" id="KW-1185">Reference proteome</keyword>
<evidence type="ECO:0000256" key="12">
    <source>
        <dbReference type="ARBA" id="ARBA00023180"/>
    </source>
</evidence>
<dbReference type="InterPro" id="IPR000242">
    <property type="entry name" value="PTP_cat"/>
</dbReference>
<keyword evidence="12" id="KW-0325">Glycoprotein</keyword>
<evidence type="ECO:0000256" key="1">
    <source>
        <dbReference type="ARBA" id="ARBA00004479"/>
    </source>
</evidence>
<dbReference type="InterPro" id="IPR000387">
    <property type="entry name" value="Tyr_Pase_dom"/>
</dbReference>
<accession>A0A8B9NVM5</accession>
<feature type="transmembrane region" description="Helical" evidence="14">
    <location>
        <begin position="162"/>
        <end position="186"/>
    </location>
</feature>
<dbReference type="Pfam" id="PF00102">
    <property type="entry name" value="Y_phosphatase"/>
    <property type="match status" value="2"/>
</dbReference>
<evidence type="ECO:0000256" key="10">
    <source>
        <dbReference type="ARBA" id="ARBA00023136"/>
    </source>
</evidence>
<evidence type="ECO:0000256" key="13">
    <source>
        <dbReference type="SAM" id="MobiDB-lite"/>
    </source>
</evidence>
<evidence type="ECO:0000256" key="5">
    <source>
        <dbReference type="ARBA" id="ARBA00022729"/>
    </source>
</evidence>
<dbReference type="Gene3D" id="3.90.190.10">
    <property type="entry name" value="Protein tyrosine phosphatase superfamily"/>
    <property type="match status" value="2"/>
</dbReference>
<dbReference type="InterPro" id="IPR050348">
    <property type="entry name" value="Protein-Tyr_Phosphatase"/>
</dbReference>
<evidence type="ECO:0000256" key="6">
    <source>
        <dbReference type="ARBA" id="ARBA00022737"/>
    </source>
</evidence>
<dbReference type="PANTHER" id="PTHR19134:SF461">
    <property type="entry name" value="RECEPTOR-TYPE TYROSINE-PROTEIN PHOSPHATASE ZETA"/>
    <property type="match status" value="1"/>
</dbReference>
<dbReference type="Proteomes" id="UP000694424">
    <property type="component" value="Unplaced"/>
</dbReference>
<feature type="region of interest" description="Disordered" evidence="13">
    <location>
        <begin position="807"/>
        <end position="832"/>
    </location>
</feature>
<dbReference type="FunFam" id="3.90.190.10:FF:000016">
    <property type="entry name" value="receptor-type tyrosine-protein phosphatase gamma isoform X1"/>
    <property type="match status" value="1"/>
</dbReference>
<dbReference type="FunFam" id="3.90.190.10:FF:000013">
    <property type="entry name" value="receptor-type tyrosine-protein phosphatase zeta isoform X1"/>
    <property type="match status" value="1"/>
</dbReference>
<dbReference type="PRINTS" id="PR00700">
    <property type="entry name" value="PRTYPHPHTASE"/>
</dbReference>
<evidence type="ECO:0000259" key="15">
    <source>
        <dbReference type="PROSITE" id="PS50055"/>
    </source>
</evidence>
<protein>
    <recommendedName>
        <fullName evidence="3">protein-tyrosine-phosphatase</fullName>
        <ecNumber evidence="3">3.1.3.48</ecNumber>
    </recommendedName>
</protein>
<dbReference type="PROSITE" id="PS50056">
    <property type="entry name" value="TYR_PHOSPHATASE_2"/>
    <property type="match status" value="2"/>
</dbReference>
<comment type="subcellular location">
    <subcellularLocation>
        <location evidence="1">Membrane</location>
        <topology evidence="1">Single-pass type I membrane protein</topology>
    </subcellularLocation>
</comment>
<evidence type="ECO:0000256" key="9">
    <source>
        <dbReference type="ARBA" id="ARBA00022989"/>
    </source>
</evidence>
<keyword evidence="11" id="KW-1015">Disulfide bond</keyword>
<dbReference type="PROSITE" id="PS00383">
    <property type="entry name" value="TYR_PHOSPHATASE_1"/>
    <property type="match status" value="1"/>
</dbReference>
<keyword evidence="8" id="KW-0904">Protein phosphatase</keyword>